<dbReference type="GO" id="GO:1900150">
    <property type="term" value="P:regulation of defense response to fungus"/>
    <property type="evidence" value="ECO:0007669"/>
    <property type="project" value="InterPro"/>
</dbReference>
<dbReference type="RefSeq" id="XP_010936404.2">
    <property type="nucleotide sequence ID" value="XM_010938102.2"/>
</dbReference>
<sequence>MHSSLSALEAKLPELGSGFNLAMAEKKEKISKIVITVDLSCRCCYKKIQKVLCKLQEQGQNITNISHDKKKNTVTVSGPFDPHKLSKKLWCKACKVIKSIDIVPDKPKETSTPPPPPKKPCEVINNIEIVVCDPPKCPIPPPVCPNCCCKPPKCTCPPPEHKPCYPKKKPVPCPPPVCPDCCCKPPKCTCPPPEHKSCSPKEKSVPCPPPICPDCCCKPAKCTCPPPEPKPCSPKPTCIPCPPPICPDCCYKPCYMDCHGGCRSCSCGKAGGCGVCGRSICCGTCHGVTVQQSVVICEYSPAPCTMM</sequence>
<dbReference type="InParanoid" id="A0A6I9S3H8"/>
<gene>
    <name evidence="2" type="primary">LOC105056043</name>
</gene>
<dbReference type="Gene3D" id="3.30.70.100">
    <property type="match status" value="1"/>
</dbReference>
<accession>A0A6I9S3H8</accession>
<dbReference type="GO" id="GO:0046872">
    <property type="term" value="F:metal ion binding"/>
    <property type="evidence" value="ECO:0007669"/>
    <property type="project" value="InterPro"/>
</dbReference>
<dbReference type="PANTHER" id="PTHR47488">
    <property type="entry name" value="HEAVY METAL TRANSPORT/DETOXIFICATION SUPERFAMILY PROTEIN"/>
    <property type="match status" value="1"/>
</dbReference>
<evidence type="ECO:0000313" key="2">
    <source>
        <dbReference type="RefSeq" id="XP_010936404.2"/>
    </source>
</evidence>
<name>A0A6I9S3H8_ELAGV</name>
<dbReference type="AlphaFoldDB" id="A0A6I9S3H8"/>
<dbReference type="PANTHER" id="PTHR47488:SF7">
    <property type="entry name" value="HEAVY METAL TRANSPORT_DETOXIFICATION SUPERFAMILY PROTEIN"/>
    <property type="match status" value="1"/>
</dbReference>
<dbReference type="OrthoDB" id="694938at2759"/>
<dbReference type="InterPro" id="IPR036163">
    <property type="entry name" value="HMA_dom_sf"/>
</dbReference>
<dbReference type="SUPFAM" id="SSF55008">
    <property type="entry name" value="HMA, heavy metal-associated domain"/>
    <property type="match status" value="1"/>
</dbReference>
<reference evidence="2" key="1">
    <citation type="submission" date="2025-08" db="UniProtKB">
        <authorList>
            <consortium name="RefSeq"/>
        </authorList>
    </citation>
    <scope>IDENTIFICATION</scope>
</reference>
<dbReference type="InterPro" id="IPR044169">
    <property type="entry name" value="PI21"/>
</dbReference>
<keyword evidence="1" id="KW-1185">Reference proteome</keyword>
<dbReference type="PRINTS" id="PR01217">
    <property type="entry name" value="PRICHEXTENSN"/>
</dbReference>
<dbReference type="Proteomes" id="UP000504607">
    <property type="component" value="Chromosome 13"/>
</dbReference>
<proteinExistence type="predicted"/>
<organism evidence="1 2">
    <name type="scientific">Elaeis guineensis var. tenera</name>
    <name type="common">Oil palm</name>
    <dbReference type="NCBI Taxonomy" id="51953"/>
    <lineage>
        <taxon>Eukaryota</taxon>
        <taxon>Viridiplantae</taxon>
        <taxon>Streptophyta</taxon>
        <taxon>Embryophyta</taxon>
        <taxon>Tracheophyta</taxon>
        <taxon>Spermatophyta</taxon>
        <taxon>Magnoliopsida</taxon>
        <taxon>Liliopsida</taxon>
        <taxon>Arecaceae</taxon>
        <taxon>Arecoideae</taxon>
        <taxon>Cocoseae</taxon>
        <taxon>Elaeidinae</taxon>
        <taxon>Elaeis</taxon>
    </lineage>
</organism>
<evidence type="ECO:0000313" key="1">
    <source>
        <dbReference type="Proteomes" id="UP000504607"/>
    </source>
</evidence>
<protein>
    <submittedName>
        <fullName evidence="2">Protein PYRICULARIA ORYZAE RESISTANCE 21</fullName>
    </submittedName>
</protein>